<comment type="caution">
    <text evidence="2">The sequence shown here is derived from an EMBL/GenBank/DDBJ whole genome shotgun (WGS) entry which is preliminary data.</text>
</comment>
<dbReference type="PANTHER" id="PTHR33112:SF1">
    <property type="entry name" value="HETEROKARYON INCOMPATIBILITY DOMAIN-CONTAINING PROTEIN"/>
    <property type="match status" value="1"/>
</dbReference>
<dbReference type="EMBL" id="MSFL01000007">
    <property type="protein sequence ID" value="PWY86684.1"/>
    <property type="molecule type" value="Genomic_DNA"/>
</dbReference>
<dbReference type="InterPro" id="IPR010730">
    <property type="entry name" value="HET"/>
</dbReference>
<protein>
    <submittedName>
        <fullName evidence="2">HET-domain-containing protein</fullName>
    </submittedName>
</protein>
<evidence type="ECO:0000313" key="3">
    <source>
        <dbReference type="Proteomes" id="UP000247233"/>
    </source>
</evidence>
<organism evidence="2 3">
    <name type="scientific">Aspergillus heteromorphus CBS 117.55</name>
    <dbReference type="NCBI Taxonomy" id="1448321"/>
    <lineage>
        <taxon>Eukaryota</taxon>
        <taxon>Fungi</taxon>
        <taxon>Dikarya</taxon>
        <taxon>Ascomycota</taxon>
        <taxon>Pezizomycotina</taxon>
        <taxon>Eurotiomycetes</taxon>
        <taxon>Eurotiomycetidae</taxon>
        <taxon>Eurotiales</taxon>
        <taxon>Aspergillaceae</taxon>
        <taxon>Aspergillus</taxon>
        <taxon>Aspergillus subgen. Circumdati</taxon>
    </lineage>
</organism>
<reference evidence="2 3" key="1">
    <citation type="submission" date="2016-12" db="EMBL/GenBank/DDBJ databases">
        <title>The genomes of Aspergillus section Nigri reveals drivers in fungal speciation.</title>
        <authorList>
            <consortium name="DOE Joint Genome Institute"/>
            <person name="Vesth T.C."/>
            <person name="Nybo J."/>
            <person name="Theobald S."/>
            <person name="Brandl J."/>
            <person name="Frisvad J.C."/>
            <person name="Nielsen K.F."/>
            <person name="Lyhne E.K."/>
            <person name="Kogle M.E."/>
            <person name="Kuo A."/>
            <person name="Riley R."/>
            <person name="Clum A."/>
            <person name="Nolan M."/>
            <person name="Lipzen A."/>
            <person name="Salamov A."/>
            <person name="Henrissat B."/>
            <person name="Wiebenga A."/>
            <person name="De Vries R.P."/>
            <person name="Grigoriev I.V."/>
            <person name="Mortensen U.H."/>
            <person name="Andersen M.R."/>
            <person name="Baker S.E."/>
        </authorList>
    </citation>
    <scope>NUCLEOTIDE SEQUENCE [LARGE SCALE GENOMIC DNA]</scope>
    <source>
        <strain evidence="2 3">CBS 117.55</strain>
    </source>
</reference>
<dbReference type="Proteomes" id="UP000247233">
    <property type="component" value="Unassembled WGS sequence"/>
</dbReference>
<dbReference type="OrthoDB" id="2958217at2759"/>
<dbReference type="STRING" id="1448321.A0A317WJQ9"/>
<accession>A0A317WJQ9</accession>
<dbReference type="AlphaFoldDB" id="A0A317WJQ9"/>
<proteinExistence type="predicted"/>
<keyword evidence="3" id="KW-1185">Reference proteome</keyword>
<dbReference type="VEuPathDB" id="FungiDB:BO70DRAFT_422254"/>
<dbReference type="PANTHER" id="PTHR33112">
    <property type="entry name" value="DOMAIN PROTEIN, PUTATIVE-RELATED"/>
    <property type="match status" value="1"/>
</dbReference>
<evidence type="ECO:0000313" key="2">
    <source>
        <dbReference type="EMBL" id="PWY86684.1"/>
    </source>
</evidence>
<feature type="domain" description="Heterokaryon incompatibility" evidence="1">
    <location>
        <begin position="409"/>
        <end position="555"/>
    </location>
</feature>
<evidence type="ECO:0000259" key="1">
    <source>
        <dbReference type="Pfam" id="PF06985"/>
    </source>
</evidence>
<sequence>MTSCAKQLSRCKKRRDSLVVTHPTTNLPACGLSTAERTGSPVLHTLWSYVFDIMLWVERDDRLHNEHPDGFTSFGVPAKGEKDMLAGVVVSLHAQMSRMDHLKKKDLVGSLTMQNGQLFFATLLVRIGADKGRKQYEETGLSDNYPQSPKWNTPAMVEASSIMATPSSPESLPEEPCSICLDLISDKRIFGYIRNDPDSRLPDFTLEDCDSIFHKRRPSCARYEESLCKSCAHLRIECLEQISVNNFDKSWPTYPNPHNEFRYDWNIAIVLDRIWEIQARKESCFLCARITELLTLEGGTDISQVVHVDVQLDKHDHIYLSVREQGQKYPCARLYGNFDSSTEAKMPDFTTEYSVSEIDWLTVKKWIEESLESAQKSSKSIGLCKPPDGFRLIDIRELCVVLAPTPCEYACLSYVWGTNTSCQATSENISDLEQSRSLERDDLPQTIRDAIEVCSNLGSRYLWVDRLCIIQNEESSSKKTQIDAMCDIYRGGLFTIVALEGSHSGHGLHGVSPELGRSRYPRFRIGDQLFEAFPDSFDGSCNRSKWQTRGWTCQERIMSPRLLFFTKNGLYYQSETDPEIKTDIQEWAAGIRHRGGNAKYFDYPLLVAEISNRQFSVEEDIVNGLAGALDFFVGKGNHQFSMSLIHFDEAITWRVYGQSRGRTVFPSWSWVSVKESPEFESESKLLPIASWAVIDSATVSELRWLKAGNEIPLEEEAIVTGTFLWRHGCMRSEFPHEFRSLMGRDEYMQLFRYRFPTNKAFNEACGVWPGGEQKNSELLEKFTQQQIEAGGQPMSILAHSQTIVLPLVGRPDQPVRFMFQYEGLFFGYMAFDPRSKHYTALEAVKPCTRITGVEFLALSASWYSNWNLCYYYRDDKGYLKPVDKLDQLSGRKPTDLPFYPTKNNEAILEEIHVNVLAIRTTNDGISHRLGSGFIPLIVWLTILKPTFKSIVLQ</sequence>
<name>A0A317WJQ9_9EURO</name>
<gene>
    <name evidence="2" type="ORF">BO70DRAFT_422254</name>
</gene>
<dbReference type="Pfam" id="PF06985">
    <property type="entry name" value="HET"/>
    <property type="match status" value="1"/>
</dbReference>